<feature type="active site" description="Proton donor" evidence="12">
    <location>
        <position position="304"/>
    </location>
</feature>
<evidence type="ECO:0000256" key="3">
    <source>
        <dbReference type="ARBA" id="ARBA00010088"/>
    </source>
</evidence>
<dbReference type="PRINTS" id="PR00111">
    <property type="entry name" value="ABHYDROLASE"/>
</dbReference>
<evidence type="ECO:0000256" key="9">
    <source>
        <dbReference type="ARBA" id="ARBA00022801"/>
    </source>
</evidence>
<comment type="similarity">
    <text evidence="3 11 13">Belongs to the peptidase S33 family.</text>
</comment>
<keyword evidence="7 11" id="KW-0963">Cytoplasm</keyword>
<dbReference type="Pfam" id="PF00561">
    <property type="entry name" value="Abhydrolase_1"/>
    <property type="match status" value="1"/>
</dbReference>
<feature type="domain" description="AB hydrolase-1" evidence="14">
    <location>
        <begin position="49"/>
        <end position="307"/>
    </location>
</feature>
<dbReference type="Proteomes" id="UP001196509">
    <property type="component" value="Unassembled WGS sequence"/>
</dbReference>
<keyword evidence="6 11" id="KW-0031">Aminopeptidase</keyword>
<comment type="caution">
    <text evidence="15">The sequence shown here is derived from an EMBL/GenBank/DDBJ whole genome shotgun (WGS) entry which is preliminary data.</text>
</comment>
<dbReference type="GO" id="GO:0006508">
    <property type="term" value="P:proteolysis"/>
    <property type="evidence" value="ECO:0007669"/>
    <property type="project" value="UniProtKB-KW"/>
</dbReference>
<feature type="active site" description="Nucleophile" evidence="12">
    <location>
        <position position="121"/>
    </location>
</feature>
<evidence type="ECO:0000256" key="13">
    <source>
        <dbReference type="RuleBase" id="RU003421"/>
    </source>
</evidence>
<evidence type="ECO:0000256" key="5">
    <source>
        <dbReference type="ARBA" id="ARBA00021843"/>
    </source>
</evidence>
<feature type="active site" evidence="12">
    <location>
        <position position="276"/>
    </location>
</feature>
<dbReference type="RefSeq" id="WP_220231246.1">
    <property type="nucleotide sequence ID" value="NZ_JAICBX010000006.1"/>
</dbReference>
<protein>
    <recommendedName>
        <fullName evidence="5 11">Proline iminopeptidase</fullName>
        <shortName evidence="11">PIP</shortName>
        <ecNumber evidence="4 11">3.4.11.5</ecNumber>
    </recommendedName>
    <alternativeName>
        <fullName evidence="10 11">Prolyl aminopeptidase</fullName>
    </alternativeName>
</protein>
<evidence type="ECO:0000259" key="14">
    <source>
        <dbReference type="Pfam" id="PF00561"/>
    </source>
</evidence>
<organism evidence="15 16">
    <name type="scientific">Flavimaribacter sediminis</name>
    <dbReference type="NCBI Taxonomy" id="2865987"/>
    <lineage>
        <taxon>Bacteria</taxon>
        <taxon>Pseudomonadati</taxon>
        <taxon>Pseudomonadota</taxon>
        <taxon>Alphaproteobacteria</taxon>
        <taxon>Hyphomicrobiales</taxon>
        <taxon>Rhizobiaceae</taxon>
        <taxon>Flavimaribacter</taxon>
    </lineage>
</organism>
<evidence type="ECO:0000256" key="8">
    <source>
        <dbReference type="ARBA" id="ARBA00022670"/>
    </source>
</evidence>
<evidence type="ECO:0000256" key="10">
    <source>
        <dbReference type="ARBA" id="ARBA00029605"/>
    </source>
</evidence>
<sequence>MQTEHRPQNGYSRTLFPPIEPYDSGMLDVGDGHHVYWEVCGNPKGKPALFLHGGPGGGCSADHRRLFDPQKYRIVLFDQRGSGRSTPYASTENNTTWHLVADIEKLRIMFDIEEWLVLGGSWGSTLALAYAETYPERVSELVLRGIFTARRFEILWLFQEGASLLFPDKWEKFISLVPVSEREDLLAAYSRRLNSEDQAVREEAAKAWALWEGETSTLLPNESTAAHYGDARFALAFAGIEIHYFMNNAFLEEGQLFQDIDHLRGIPGTIIQGRYDVVTPARTAWELYRLWPESEIFIVDDAGHVFNEPGIIHHTVTATDLYASDA</sequence>
<dbReference type="SUPFAM" id="SSF53474">
    <property type="entry name" value="alpha/beta-Hydrolases"/>
    <property type="match status" value="1"/>
</dbReference>
<evidence type="ECO:0000256" key="2">
    <source>
        <dbReference type="ARBA" id="ARBA00004496"/>
    </source>
</evidence>
<dbReference type="GO" id="GO:0004177">
    <property type="term" value="F:aminopeptidase activity"/>
    <property type="evidence" value="ECO:0007669"/>
    <property type="project" value="UniProtKB-UniRule"/>
</dbReference>
<comment type="subcellular location">
    <subcellularLocation>
        <location evidence="2 11">Cytoplasm</location>
    </subcellularLocation>
</comment>
<dbReference type="EC" id="3.4.11.5" evidence="4 11"/>
<evidence type="ECO:0000256" key="12">
    <source>
        <dbReference type="PIRSR" id="PIRSR006431-1"/>
    </source>
</evidence>
<dbReference type="InterPro" id="IPR002410">
    <property type="entry name" value="Peptidase_S33"/>
</dbReference>
<dbReference type="EMBL" id="JAICBX010000006">
    <property type="protein sequence ID" value="MBW8640527.1"/>
    <property type="molecule type" value="Genomic_DNA"/>
</dbReference>
<dbReference type="PANTHER" id="PTHR43722:SF1">
    <property type="entry name" value="PROLINE IMINOPEPTIDASE"/>
    <property type="match status" value="1"/>
</dbReference>
<gene>
    <name evidence="15" type="primary">pip</name>
    <name evidence="15" type="ORF">K1W69_25265</name>
</gene>
<evidence type="ECO:0000256" key="1">
    <source>
        <dbReference type="ARBA" id="ARBA00001585"/>
    </source>
</evidence>
<evidence type="ECO:0000256" key="6">
    <source>
        <dbReference type="ARBA" id="ARBA00022438"/>
    </source>
</evidence>
<evidence type="ECO:0000256" key="4">
    <source>
        <dbReference type="ARBA" id="ARBA00012568"/>
    </source>
</evidence>
<keyword evidence="9 11" id="KW-0378">Hydrolase</keyword>
<evidence type="ECO:0000256" key="7">
    <source>
        <dbReference type="ARBA" id="ARBA00022490"/>
    </source>
</evidence>
<dbReference type="InterPro" id="IPR029058">
    <property type="entry name" value="AB_hydrolase_fold"/>
</dbReference>
<keyword evidence="8 11" id="KW-0645">Protease</keyword>
<evidence type="ECO:0000313" key="16">
    <source>
        <dbReference type="Proteomes" id="UP001196509"/>
    </source>
</evidence>
<evidence type="ECO:0000313" key="15">
    <source>
        <dbReference type="EMBL" id="MBW8640527.1"/>
    </source>
</evidence>
<dbReference type="NCBIfam" id="TIGR01249">
    <property type="entry name" value="pro_imino_pep_1"/>
    <property type="match status" value="1"/>
</dbReference>
<dbReference type="GO" id="GO:0005737">
    <property type="term" value="C:cytoplasm"/>
    <property type="evidence" value="ECO:0007669"/>
    <property type="project" value="UniProtKB-SubCell"/>
</dbReference>
<dbReference type="Gene3D" id="3.40.50.1820">
    <property type="entry name" value="alpha/beta hydrolase"/>
    <property type="match status" value="1"/>
</dbReference>
<dbReference type="PIRSF" id="PIRSF006431">
    <property type="entry name" value="Pept_S33"/>
    <property type="match status" value="1"/>
</dbReference>
<accession>A0AAE2ZT46</accession>
<comment type="catalytic activity">
    <reaction evidence="1 11 13">
        <text>Release of N-terminal proline from a peptide.</text>
        <dbReference type="EC" id="3.4.11.5"/>
    </reaction>
</comment>
<evidence type="ECO:0000256" key="11">
    <source>
        <dbReference type="PIRNR" id="PIRNR006431"/>
    </source>
</evidence>
<dbReference type="InterPro" id="IPR000073">
    <property type="entry name" value="AB_hydrolase_1"/>
</dbReference>
<name>A0AAE2ZT46_9HYPH</name>
<dbReference type="PRINTS" id="PR00793">
    <property type="entry name" value="PROAMNOPTASE"/>
</dbReference>
<keyword evidence="16" id="KW-1185">Reference proteome</keyword>
<dbReference type="PANTHER" id="PTHR43722">
    <property type="entry name" value="PROLINE IMINOPEPTIDASE"/>
    <property type="match status" value="1"/>
</dbReference>
<dbReference type="AlphaFoldDB" id="A0AAE2ZT46"/>
<proteinExistence type="inferred from homology"/>
<reference evidence="15" key="1">
    <citation type="submission" date="2021-08" db="EMBL/GenBank/DDBJ databases">
        <title>Hoeflea bacterium WL0058 sp. nov., isolated from the sediment.</title>
        <authorList>
            <person name="Wang L."/>
            <person name="Zhang D."/>
        </authorList>
    </citation>
    <scope>NUCLEOTIDE SEQUENCE</scope>
    <source>
        <strain evidence="15">WL0058</strain>
    </source>
</reference>
<dbReference type="InterPro" id="IPR005944">
    <property type="entry name" value="Pro_iminopeptidase"/>
</dbReference>